<protein>
    <submittedName>
        <fullName evidence="1">GyrI-like domain-containing protein</fullName>
    </submittedName>
</protein>
<evidence type="ECO:0000313" key="1">
    <source>
        <dbReference type="EMBL" id="MFD1180214.1"/>
    </source>
</evidence>
<accession>A0ABW3S622</accession>
<sequence length="158" mass="18242">MSFRIISIPPFKAVSSGVDPNSDFSENGVLGKFDAYFSKLEPGPRDCFMPRDFLYYDTEKGGLVWIYALTEEMDAEGFEVIDFDGGYYLTYHYKDGDHEENDRLYHEALAWIEQSEIFELDQRTNHYAMGHIITPPEVIKAIGYAQMETFIPVKLKNN</sequence>
<name>A0ABW3S622_9BACL</name>
<evidence type="ECO:0000313" key="2">
    <source>
        <dbReference type="Proteomes" id="UP001597211"/>
    </source>
</evidence>
<reference evidence="2" key="1">
    <citation type="journal article" date="2019" name="Int. J. Syst. Evol. Microbiol.">
        <title>The Global Catalogue of Microorganisms (GCM) 10K type strain sequencing project: providing services to taxonomists for standard genome sequencing and annotation.</title>
        <authorList>
            <consortium name="The Broad Institute Genomics Platform"/>
            <consortium name="The Broad Institute Genome Sequencing Center for Infectious Disease"/>
            <person name="Wu L."/>
            <person name="Ma J."/>
        </authorList>
    </citation>
    <scope>NUCLEOTIDE SEQUENCE [LARGE SCALE GENOMIC DNA]</scope>
    <source>
        <strain evidence="2">CCUG 48216</strain>
    </source>
</reference>
<organism evidence="1 2">
    <name type="scientific">Paenibacillus timonensis</name>
    <dbReference type="NCBI Taxonomy" id="225915"/>
    <lineage>
        <taxon>Bacteria</taxon>
        <taxon>Bacillati</taxon>
        <taxon>Bacillota</taxon>
        <taxon>Bacilli</taxon>
        <taxon>Bacillales</taxon>
        <taxon>Paenibacillaceae</taxon>
        <taxon>Paenibacillus</taxon>
    </lineage>
</organism>
<proteinExistence type="predicted"/>
<dbReference type="RefSeq" id="WP_240267381.1">
    <property type="nucleotide sequence ID" value="NZ_JAKSXN010000001.1"/>
</dbReference>
<dbReference type="EMBL" id="JBHTKZ010000002">
    <property type="protein sequence ID" value="MFD1180214.1"/>
    <property type="molecule type" value="Genomic_DNA"/>
</dbReference>
<dbReference type="Proteomes" id="UP001597211">
    <property type="component" value="Unassembled WGS sequence"/>
</dbReference>
<comment type="caution">
    <text evidence="1">The sequence shown here is derived from an EMBL/GenBank/DDBJ whole genome shotgun (WGS) entry which is preliminary data.</text>
</comment>
<gene>
    <name evidence="1" type="ORF">ACFQ2Z_02470</name>
</gene>
<keyword evidence="2" id="KW-1185">Reference proteome</keyword>